<organism evidence="1 2">
    <name type="scientific">Flavivirga jejuensis</name>
    <dbReference type="NCBI Taxonomy" id="870487"/>
    <lineage>
        <taxon>Bacteria</taxon>
        <taxon>Pseudomonadati</taxon>
        <taxon>Bacteroidota</taxon>
        <taxon>Flavobacteriia</taxon>
        <taxon>Flavobacteriales</taxon>
        <taxon>Flavobacteriaceae</taxon>
        <taxon>Flavivirga</taxon>
    </lineage>
</organism>
<comment type="caution">
    <text evidence="1">The sequence shown here is derived from an EMBL/GenBank/DDBJ whole genome shotgun (WGS) entry which is preliminary data.</text>
</comment>
<proteinExistence type="predicted"/>
<evidence type="ECO:0000313" key="2">
    <source>
        <dbReference type="Proteomes" id="UP001176806"/>
    </source>
</evidence>
<sequence length="88" mass="9595">MMKNYKLTVFILVYTVFATAYGQSVTFNVDLNRAAYPETGKELRIGGNANGTGWTSSLVLLSDLDNDGIYSGSADFPVGDFLFIELQA</sequence>
<dbReference type="EMBL" id="JAUOEL010000010">
    <property type="protein sequence ID" value="MDO5976976.1"/>
    <property type="molecule type" value="Genomic_DNA"/>
</dbReference>
<gene>
    <name evidence="1" type="ORF">Q4Q40_22480</name>
</gene>
<name>A0ABT8WVQ1_9FLAO</name>
<keyword evidence="2" id="KW-1185">Reference proteome</keyword>
<reference evidence="1" key="1">
    <citation type="submission" date="2023-07" db="EMBL/GenBank/DDBJ databases">
        <title>Two novel species in the genus Flavivirga.</title>
        <authorList>
            <person name="Kwon K."/>
        </authorList>
    </citation>
    <scope>NUCLEOTIDE SEQUENCE</scope>
    <source>
        <strain evidence="1">KACC 14158</strain>
    </source>
</reference>
<protein>
    <submittedName>
        <fullName evidence="1">Uncharacterized protein</fullName>
    </submittedName>
</protein>
<accession>A0ABT8WVQ1</accession>
<evidence type="ECO:0000313" key="1">
    <source>
        <dbReference type="EMBL" id="MDO5976976.1"/>
    </source>
</evidence>
<dbReference type="Proteomes" id="UP001176806">
    <property type="component" value="Unassembled WGS sequence"/>
</dbReference>
<dbReference type="RefSeq" id="WP_303304311.1">
    <property type="nucleotide sequence ID" value="NZ_BAABDA010000064.1"/>
</dbReference>